<dbReference type="FunFam" id="3.40.50.300:FF:000163">
    <property type="entry name" value="Multidrug resistance-associated protein member 4"/>
    <property type="match status" value="1"/>
</dbReference>
<feature type="transmembrane region" description="Helical" evidence="9">
    <location>
        <begin position="502"/>
        <end position="526"/>
    </location>
</feature>
<dbReference type="SUPFAM" id="SSF52540">
    <property type="entry name" value="P-loop containing nucleoside triphosphate hydrolases"/>
    <property type="match status" value="2"/>
</dbReference>
<dbReference type="GO" id="GO:0000329">
    <property type="term" value="C:fungal-type vacuole membrane"/>
    <property type="evidence" value="ECO:0007669"/>
    <property type="project" value="UniProtKB-ARBA"/>
</dbReference>
<dbReference type="Gene3D" id="3.60.10.10">
    <property type="entry name" value="Endonuclease/exonuclease/phosphatase"/>
    <property type="match status" value="1"/>
</dbReference>
<evidence type="ECO:0000256" key="5">
    <source>
        <dbReference type="ARBA" id="ARBA00022741"/>
    </source>
</evidence>
<evidence type="ECO:0000256" key="3">
    <source>
        <dbReference type="ARBA" id="ARBA00022692"/>
    </source>
</evidence>
<evidence type="ECO:0000256" key="8">
    <source>
        <dbReference type="ARBA" id="ARBA00023136"/>
    </source>
</evidence>
<dbReference type="PROSITE" id="PS50929">
    <property type="entry name" value="ABC_TM1F"/>
    <property type="match status" value="2"/>
</dbReference>
<evidence type="ECO:0000256" key="1">
    <source>
        <dbReference type="ARBA" id="ARBA00004128"/>
    </source>
</evidence>
<dbReference type="Gene3D" id="3.40.50.300">
    <property type="entry name" value="P-loop containing nucleotide triphosphate hydrolases"/>
    <property type="match status" value="2"/>
</dbReference>
<feature type="transmembrane region" description="Helical" evidence="9">
    <location>
        <begin position="581"/>
        <end position="599"/>
    </location>
</feature>
<dbReference type="InterPro" id="IPR017871">
    <property type="entry name" value="ABC_transporter-like_CS"/>
</dbReference>
<feature type="domain" description="Reverse transcriptase" evidence="10">
    <location>
        <begin position="1433"/>
        <end position="1701"/>
    </location>
</feature>
<dbReference type="InterPro" id="IPR011527">
    <property type="entry name" value="ABC1_TM_dom"/>
</dbReference>
<proteinExistence type="predicted"/>
<accession>A0A1R1XYW9</accession>
<dbReference type="PANTHER" id="PTHR24223">
    <property type="entry name" value="ATP-BINDING CASSETTE SUB-FAMILY C"/>
    <property type="match status" value="1"/>
</dbReference>
<dbReference type="CDD" id="cd18580">
    <property type="entry name" value="ABC_6TM_ABCC_D2"/>
    <property type="match status" value="1"/>
</dbReference>
<dbReference type="InterPro" id="IPR003593">
    <property type="entry name" value="AAA+_ATPase"/>
</dbReference>
<keyword evidence="3 9" id="KW-0812">Transmembrane</keyword>
<keyword evidence="5" id="KW-0547">Nucleotide-binding</keyword>
<keyword evidence="6" id="KW-0067">ATP-binding</keyword>
<dbReference type="InterPro" id="IPR050173">
    <property type="entry name" value="ABC_transporter_C-like"/>
</dbReference>
<dbReference type="Pfam" id="PF00005">
    <property type="entry name" value="ABC_tran"/>
    <property type="match status" value="2"/>
</dbReference>
<evidence type="ECO:0000313" key="14">
    <source>
        <dbReference type="Proteomes" id="UP000187283"/>
    </source>
</evidence>
<dbReference type="InterPro" id="IPR044726">
    <property type="entry name" value="ABCC_6TM_D2"/>
</dbReference>
<organism evidence="13 14">
    <name type="scientific">Smittium culicis</name>
    <dbReference type="NCBI Taxonomy" id="133412"/>
    <lineage>
        <taxon>Eukaryota</taxon>
        <taxon>Fungi</taxon>
        <taxon>Fungi incertae sedis</taxon>
        <taxon>Zoopagomycota</taxon>
        <taxon>Kickxellomycotina</taxon>
        <taxon>Harpellomycetes</taxon>
        <taxon>Harpellales</taxon>
        <taxon>Legeriomycetaceae</taxon>
        <taxon>Smittium</taxon>
    </lineage>
</organism>
<dbReference type="SUPFAM" id="SSF90123">
    <property type="entry name" value="ABC transporter transmembrane region"/>
    <property type="match status" value="1"/>
</dbReference>
<dbReference type="SUPFAM" id="SSF56219">
    <property type="entry name" value="DNase I-like"/>
    <property type="match status" value="1"/>
</dbReference>
<dbReference type="Proteomes" id="UP000187283">
    <property type="component" value="Unassembled WGS sequence"/>
</dbReference>
<evidence type="ECO:0000259" key="10">
    <source>
        <dbReference type="PROSITE" id="PS50878"/>
    </source>
</evidence>
<dbReference type="Pfam" id="PF00078">
    <property type="entry name" value="RVT_1"/>
    <property type="match status" value="1"/>
</dbReference>
<dbReference type="GO" id="GO:0005524">
    <property type="term" value="F:ATP binding"/>
    <property type="evidence" value="ECO:0007669"/>
    <property type="project" value="UniProtKB-KW"/>
</dbReference>
<dbReference type="FunFam" id="3.40.50.300:FF:000997">
    <property type="entry name" value="Multidrug resistance-associated protein 1"/>
    <property type="match status" value="1"/>
</dbReference>
<comment type="caution">
    <text evidence="13">The sequence shown here is derived from an EMBL/GenBank/DDBJ whole genome shotgun (WGS) entry which is preliminary data.</text>
</comment>
<feature type="domain" description="ABC transmembrane type-1" evidence="12">
    <location>
        <begin position="1"/>
        <end position="95"/>
    </location>
</feature>
<comment type="subcellular location">
    <subcellularLocation>
        <location evidence="1">Vacuole membrane</location>
        <topology evidence="1">Multi-pass membrane protein</topology>
    </subcellularLocation>
</comment>
<keyword evidence="8 9" id="KW-0472">Membrane</keyword>
<sequence>MFSWEEPMKKKINDVRNDQELHALKNYGYLGSLVNFVISLTPNLVSLSTLAIYALFDNKTHGPLNAQLIFVTLSLLNNLRFSLTRAPMVLSSVIEIFYSIERLENFFNQPEFDKASIISYNDKKNKINPSNSSNDLNSTESQSLLFHTENYNSISEPGSSKISIDSNCSIMMDKAEFNWDKESNFNLFLDFKLNKGECVGILGSIGSGKSSLISAIVGEMNKESGQVIVNGSVSYAPQVPWIMNASLRENIIFGTPYNKEFYDSIIEACELVLDISLLPAGDQTEIGERGVNLSGGQKARVSMARAIYSKPDIILLDDTLSALDATIGKRVFDRVIGPNGLLHNATRIIVTHSMQYLNSFDRILILKEGKLIANSKFSKEVDSILKDMKFLKTDDTYIEADLIKPKNENKLLQSREVLPQTNPENNTAKSYKLLTVEESQTSSVQWSTYKSFIKSCGLWSVFFIAITLLLNSTYGVLANYTLKIWSDFNDSNIPPSEKPSSILFLSIYALFGLLAAFSSSLVSLLIRSVCAINAAKKTHSKMLDSVIKSPMSFFYTTPLGRIINRFSSDQNTIDQALPGGLMTWTSAMLSSISSIFVISLSFPEFTILSLPLIVSYLVIQEYYLQTSRQLKRISSIMQSPIYAHFTESVVGISTIRSFKQQNRFMMDNELKLSKYLSASLTFSSLSSWKSIRIESLGSFIVLFASTLGVVYIQMFGRIDASLAALSIVYSLQFTNSLSRSVEAYCGIETNIISVERVYEYTNLPSEFKETPETIIQKSKSPEMSGEWPLNGNIIADDLTVRYFPDLGPALSKVSFKINSGEKIGVVGRTGSGKSTLASSLFRLIEPESGNISIDNLNIRSVELAQLRNSISIIPQESILIAGTLRYNLDPTDKYTDEELWKVIELVNLKEIVNSRSSGLEMKILNDGGNFSTGQRQLICLARVILKKSKVLILDEATASVDLATESTILNAVEHEFSGCTVISIAHRLETVIKCDKILYFEKESKKKLTKHGSGLLIGVRNKSGLKISEYINNTSWMAAKVYGKNINSEKIEFIIVNIHTPHNTTKKKKMISEVGKFLQKECRKNKNCRIILTGDFNMDAKATINFINKIGVGLTRVPILNSKGSRTTKGRMGRMIDHICFRNMDSHPFRSEVIKNIDLSDHLPVTVSWAKDKIGTQKNSTKKISLEKIANNAEKIVNNDRFPALLHLDSDTNKIITDMQTAEKSVADELNSAAEKNSHFDVTLSKKTRKLIRVRRAKFQGFLNNTVGVNEYMNYFNASKRAIKSDSKKNELKKKINAIDKLLKKDSGKTWKYLKSQMKPLSSFNSQIRQISDNKGTKSQHNEKLDIWADHFSALAVAPENHYIHDLNEIISEPYTECYRIPTWEVITAALKSTPNKKSPGIDSIPSEFWKLVQDEEQPTSILPKLINKLVLSAWNEGSISNINNTSIVVPIPKKGYLTDPNNYRGISLIPTLLKILAKIFAMEINKIDLKYNILVKEQAGFRSREECVAQATCIYEILKRRKLEFKPILDDFSDFEKAYDKVPIDLFMKKLQQNKIGGNLLKVIKSLYQSPEMVVRCGNEISRAFKYCCGVRQGCPMSPILFDIYINDIFEGMDGVVVPGLEEEIPGLLFADDAVILADSEISLKKSFLKLNLWAEKWKMKINNKKCGVIPVDAAVESQLFIQQKPVQAVDEYTYLGLKFNKNWTHKDTLKNNAEKARRALYASYYFFKRREIPTKFKVMAVKWIIIPIATYGYELFGMSAVRCYSLQKVADDATRIAMNRLRTELRIAQINTKSSIARERAYHKWSSSRTWISDLINNPMLNRKDTWVTGYKRWSKRFNKNLMRGSTKKTLYDRALKNDKSMISQWMRKVYGGNQSNWMGLELKYPERQKSLLHIANIRIGAYWTAQRMANARIIDEAYKTECPFCKMKTPETRKNVHAEPAVQQSSAFFNLAEVSGQAPGGGVKT</sequence>
<dbReference type="Gene3D" id="1.20.1560.10">
    <property type="entry name" value="ABC transporter type 1, transmembrane domain"/>
    <property type="match status" value="2"/>
</dbReference>
<keyword evidence="14" id="KW-1185">Reference proteome</keyword>
<dbReference type="CDD" id="cd03250">
    <property type="entry name" value="ABCC_MRP_domain1"/>
    <property type="match status" value="1"/>
</dbReference>
<dbReference type="GO" id="GO:0140359">
    <property type="term" value="F:ABC-type transporter activity"/>
    <property type="evidence" value="ECO:0007669"/>
    <property type="project" value="InterPro"/>
</dbReference>
<dbReference type="InterPro" id="IPR043502">
    <property type="entry name" value="DNA/RNA_pol_sf"/>
</dbReference>
<evidence type="ECO:0000256" key="2">
    <source>
        <dbReference type="ARBA" id="ARBA00022448"/>
    </source>
</evidence>
<dbReference type="Pfam" id="PF00664">
    <property type="entry name" value="ABC_membrane"/>
    <property type="match status" value="1"/>
</dbReference>
<name>A0A1R1XYW9_9FUNG</name>
<evidence type="ECO:0000259" key="11">
    <source>
        <dbReference type="PROSITE" id="PS50893"/>
    </source>
</evidence>
<dbReference type="PROSITE" id="PS00211">
    <property type="entry name" value="ABC_TRANSPORTER_1"/>
    <property type="match status" value="1"/>
</dbReference>
<evidence type="ECO:0000256" key="4">
    <source>
        <dbReference type="ARBA" id="ARBA00022737"/>
    </source>
</evidence>
<keyword evidence="4" id="KW-0677">Repeat</keyword>
<evidence type="ECO:0000313" key="13">
    <source>
        <dbReference type="EMBL" id="OMJ19881.1"/>
    </source>
</evidence>
<dbReference type="GO" id="GO:0016887">
    <property type="term" value="F:ATP hydrolysis activity"/>
    <property type="evidence" value="ECO:0007669"/>
    <property type="project" value="InterPro"/>
</dbReference>
<dbReference type="OrthoDB" id="6500128at2759"/>
<dbReference type="InterPro" id="IPR036691">
    <property type="entry name" value="Endo/exonu/phosph_ase_sf"/>
</dbReference>
<dbReference type="CDD" id="cd03244">
    <property type="entry name" value="ABCC_MRP_domain2"/>
    <property type="match status" value="1"/>
</dbReference>
<dbReference type="PANTHER" id="PTHR24223:SF443">
    <property type="entry name" value="MULTIDRUG-RESISTANCE LIKE PROTEIN 1, ISOFORM I"/>
    <property type="match status" value="1"/>
</dbReference>
<reference evidence="13 14" key="1">
    <citation type="submission" date="2017-01" db="EMBL/GenBank/DDBJ databases">
        <authorList>
            <person name="Mah S.A."/>
            <person name="Swanson W.J."/>
            <person name="Moy G.W."/>
            <person name="Vacquier V.D."/>
        </authorList>
    </citation>
    <scope>NUCLEOTIDE SEQUENCE [LARGE SCALE GENOMIC DNA]</scope>
    <source>
        <strain evidence="13 14">GSMNP</strain>
    </source>
</reference>
<keyword evidence="7 9" id="KW-1133">Transmembrane helix</keyword>
<dbReference type="InterPro" id="IPR027417">
    <property type="entry name" value="P-loop_NTPase"/>
</dbReference>
<gene>
    <name evidence="13" type="ORF">AYI70_g4450</name>
</gene>
<feature type="domain" description="ABC transporter" evidence="11">
    <location>
        <begin position="170"/>
        <end position="393"/>
    </location>
</feature>
<dbReference type="FunFam" id="1.20.1560.10:FF:000013">
    <property type="entry name" value="ABC transporter C family member 2"/>
    <property type="match status" value="1"/>
</dbReference>
<dbReference type="InterPro" id="IPR003439">
    <property type="entry name" value="ABC_transporter-like_ATP-bd"/>
</dbReference>
<evidence type="ECO:0000259" key="12">
    <source>
        <dbReference type="PROSITE" id="PS50929"/>
    </source>
</evidence>
<feature type="domain" description="ABC transmembrane type-1" evidence="12">
    <location>
        <begin position="462"/>
        <end position="749"/>
    </location>
</feature>
<dbReference type="PROSITE" id="PS50878">
    <property type="entry name" value="RT_POL"/>
    <property type="match status" value="1"/>
</dbReference>
<feature type="transmembrane region" description="Helical" evidence="9">
    <location>
        <begin position="696"/>
        <end position="716"/>
    </location>
</feature>
<dbReference type="InterPro" id="IPR000477">
    <property type="entry name" value="RT_dom"/>
</dbReference>
<feature type="transmembrane region" description="Helical" evidence="9">
    <location>
        <begin position="605"/>
        <end position="624"/>
    </location>
</feature>
<protein>
    <submittedName>
        <fullName evidence="13">Multidrug resistance-associated protein 1</fullName>
    </submittedName>
</protein>
<dbReference type="PROSITE" id="PS50893">
    <property type="entry name" value="ABC_TRANSPORTER_2"/>
    <property type="match status" value="2"/>
</dbReference>
<evidence type="ECO:0000256" key="7">
    <source>
        <dbReference type="ARBA" id="ARBA00022989"/>
    </source>
</evidence>
<dbReference type="STRING" id="133412.A0A1R1XYW9"/>
<dbReference type="InterPro" id="IPR036640">
    <property type="entry name" value="ABC1_TM_sf"/>
</dbReference>
<keyword evidence="2" id="KW-0813">Transport</keyword>
<feature type="transmembrane region" description="Helical" evidence="9">
    <location>
        <begin position="458"/>
        <end position="482"/>
    </location>
</feature>
<dbReference type="SMART" id="SM00382">
    <property type="entry name" value="AAA"/>
    <property type="match status" value="2"/>
</dbReference>
<dbReference type="EMBL" id="LSSN01001374">
    <property type="protein sequence ID" value="OMJ19881.1"/>
    <property type="molecule type" value="Genomic_DNA"/>
</dbReference>
<feature type="transmembrane region" description="Helical" evidence="9">
    <location>
        <begin position="33"/>
        <end position="56"/>
    </location>
</feature>
<feature type="domain" description="ABC transporter" evidence="11">
    <location>
        <begin position="793"/>
        <end position="1027"/>
    </location>
</feature>
<evidence type="ECO:0000256" key="9">
    <source>
        <dbReference type="SAM" id="Phobius"/>
    </source>
</evidence>
<evidence type="ECO:0000256" key="6">
    <source>
        <dbReference type="ARBA" id="ARBA00022840"/>
    </source>
</evidence>
<dbReference type="SUPFAM" id="SSF56672">
    <property type="entry name" value="DNA/RNA polymerases"/>
    <property type="match status" value="1"/>
</dbReference>
<dbReference type="CDD" id="cd01650">
    <property type="entry name" value="RT_nLTR_like"/>
    <property type="match status" value="1"/>
</dbReference>